<dbReference type="Proteomes" id="UP001165122">
    <property type="component" value="Unassembled WGS sequence"/>
</dbReference>
<dbReference type="InterPro" id="IPR001357">
    <property type="entry name" value="BRCT_dom"/>
</dbReference>
<organism evidence="2 3">
    <name type="scientific">Triparma laevis f. longispina</name>
    <dbReference type="NCBI Taxonomy" id="1714387"/>
    <lineage>
        <taxon>Eukaryota</taxon>
        <taxon>Sar</taxon>
        <taxon>Stramenopiles</taxon>
        <taxon>Ochrophyta</taxon>
        <taxon>Bolidophyceae</taxon>
        <taxon>Parmales</taxon>
        <taxon>Triparmaceae</taxon>
        <taxon>Triparma</taxon>
    </lineage>
</organism>
<dbReference type="Gene3D" id="3.40.50.10190">
    <property type="entry name" value="BRCT domain"/>
    <property type="match status" value="1"/>
</dbReference>
<dbReference type="EMBL" id="BRXW01000192">
    <property type="protein sequence ID" value="GMI13491.1"/>
    <property type="molecule type" value="Genomic_DNA"/>
</dbReference>
<evidence type="ECO:0000259" key="1">
    <source>
        <dbReference type="PROSITE" id="PS50172"/>
    </source>
</evidence>
<evidence type="ECO:0000313" key="3">
    <source>
        <dbReference type="Proteomes" id="UP001165122"/>
    </source>
</evidence>
<gene>
    <name evidence="2" type="ORF">TrLO_g4212</name>
</gene>
<keyword evidence="3" id="KW-1185">Reference proteome</keyword>
<comment type="caution">
    <text evidence="2">The sequence shown here is derived from an EMBL/GenBank/DDBJ whole genome shotgun (WGS) entry which is preliminary data.</text>
</comment>
<dbReference type="InterPro" id="IPR036420">
    <property type="entry name" value="BRCT_dom_sf"/>
</dbReference>
<dbReference type="OrthoDB" id="446168at2759"/>
<proteinExistence type="predicted"/>
<dbReference type="AlphaFoldDB" id="A0A9W7KW74"/>
<dbReference type="Pfam" id="PF00533">
    <property type="entry name" value="BRCT"/>
    <property type="match status" value="1"/>
</dbReference>
<evidence type="ECO:0000313" key="2">
    <source>
        <dbReference type="EMBL" id="GMI13491.1"/>
    </source>
</evidence>
<sequence>MGKNANALENLTFVITGATDERPRDEFGNYIQALVESHGGQMRGSISGRTDYLVCGTYHFNPFLGTVGTIENGSKYRKALEKGTRIIDGDMLVDIINGSGEV</sequence>
<name>A0A9W7KW74_9STRA</name>
<feature type="domain" description="BRCT" evidence="1">
    <location>
        <begin position="3"/>
        <end position="102"/>
    </location>
</feature>
<accession>A0A9W7KW74</accession>
<protein>
    <recommendedName>
        <fullName evidence="1">BRCT domain-containing protein</fullName>
    </recommendedName>
</protein>
<dbReference type="PROSITE" id="PS50172">
    <property type="entry name" value="BRCT"/>
    <property type="match status" value="1"/>
</dbReference>
<dbReference type="SUPFAM" id="SSF52113">
    <property type="entry name" value="BRCT domain"/>
    <property type="match status" value="1"/>
</dbReference>
<reference evidence="3" key="1">
    <citation type="journal article" date="2023" name="Commun. Biol.">
        <title>Genome analysis of Parmales, the sister group of diatoms, reveals the evolutionary specialization of diatoms from phago-mixotrophs to photoautotrophs.</title>
        <authorList>
            <person name="Ban H."/>
            <person name="Sato S."/>
            <person name="Yoshikawa S."/>
            <person name="Yamada K."/>
            <person name="Nakamura Y."/>
            <person name="Ichinomiya M."/>
            <person name="Sato N."/>
            <person name="Blanc-Mathieu R."/>
            <person name="Endo H."/>
            <person name="Kuwata A."/>
            <person name="Ogata H."/>
        </authorList>
    </citation>
    <scope>NUCLEOTIDE SEQUENCE [LARGE SCALE GENOMIC DNA]</scope>
    <source>
        <strain evidence="3">NIES 3700</strain>
    </source>
</reference>